<feature type="signal peptide" evidence="1">
    <location>
        <begin position="1"/>
        <end position="19"/>
    </location>
</feature>
<dbReference type="Pfam" id="PF11306">
    <property type="entry name" value="DUF3108"/>
    <property type="match status" value="1"/>
</dbReference>
<keyword evidence="3" id="KW-1185">Reference proteome</keyword>
<comment type="caution">
    <text evidence="2">The sequence shown here is derived from an EMBL/GenBank/DDBJ whole genome shotgun (WGS) entry which is preliminary data.</text>
</comment>
<keyword evidence="1" id="KW-0732">Signal</keyword>
<evidence type="ECO:0000256" key="1">
    <source>
        <dbReference type="SAM" id="SignalP"/>
    </source>
</evidence>
<gene>
    <name evidence="2" type="ORF">GCM10011514_38990</name>
</gene>
<dbReference type="RefSeq" id="WP_188768555.1">
    <property type="nucleotide sequence ID" value="NZ_BMKK01000009.1"/>
</dbReference>
<evidence type="ECO:0000313" key="3">
    <source>
        <dbReference type="Proteomes" id="UP000609064"/>
    </source>
</evidence>
<protein>
    <recommendedName>
        <fullName evidence="4">DUF3108 domain-containing protein</fullName>
    </recommendedName>
</protein>
<reference evidence="2" key="2">
    <citation type="submission" date="2020-09" db="EMBL/GenBank/DDBJ databases">
        <authorList>
            <person name="Sun Q."/>
            <person name="Zhou Y."/>
        </authorList>
    </citation>
    <scope>NUCLEOTIDE SEQUENCE</scope>
    <source>
        <strain evidence="2">CGMCC 1.15958</strain>
    </source>
</reference>
<proteinExistence type="predicted"/>
<reference evidence="2" key="1">
    <citation type="journal article" date="2014" name="Int. J. Syst. Evol. Microbiol.">
        <title>Complete genome sequence of Corynebacterium casei LMG S-19264T (=DSM 44701T), isolated from a smear-ripened cheese.</title>
        <authorList>
            <consortium name="US DOE Joint Genome Institute (JGI-PGF)"/>
            <person name="Walter F."/>
            <person name="Albersmeier A."/>
            <person name="Kalinowski J."/>
            <person name="Ruckert C."/>
        </authorList>
    </citation>
    <scope>NUCLEOTIDE SEQUENCE</scope>
    <source>
        <strain evidence="2">CGMCC 1.15958</strain>
    </source>
</reference>
<feature type="chain" id="PRO_5037525335" description="DUF3108 domain-containing protein" evidence="1">
    <location>
        <begin position="20"/>
        <end position="259"/>
    </location>
</feature>
<dbReference type="InterPro" id="IPR021457">
    <property type="entry name" value="DUF3108"/>
</dbReference>
<name>A0A916Z1C0_9BACT</name>
<sequence length="259" mass="30292">MKLLLLTILLLPSAFDIFAQQDTIEVNSKNLKINDIHFGNSTYIIYSKNGENKPAQRNTLVKVNVSKQNHNGREAIAINQVWEAADTTEHRAFSLLRANDLSTIQHDYWWKRTGQKISLDFEKRTANLEGKFNDTQKEKFMKDFNIATESGNFLNWHCDMVIFPLLPFKENAVFKIRFHDPGIKTPTNEIYTIIKSETLKGLGDEKIDCWVMEYALPKGMNGYQRYWIAKKTREFIKEEDKVNNFYRIKLRMIVSETDI</sequence>
<evidence type="ECO:0008006" key="4">
    <source>
        <dbReference type="Google" id="ProtNLM"/>
    </source>
</evidence>
<dbReference type="AlphaFoldDB" id="A0A916Z1C0"/>
<organism evidence="2 3">
    <name type="scientific">Emticicia aquatilis</name>
    <dbReference type="NCBI Taxonomy" id="1537369"/>
    <lineage>
        <taxon>Bacteria</taxon>
        <taxon>Pseudomonadati</taxon>
        <taxon>Bacteroidota</taxon>
        <taxon>Cytophagia</taxon>
        <taxon>Cytophagales</taxon>
        <taxon>Leadbetterellaceae</taxon>
        <taxon>Emticicia</taxon>
    </lineage>
</organism>
<accession>A0A916Z1C0</accession>
<evidence type="ECO:0000313" key="2">
    <source>
        <dbReference type="EMBL" id="GGD71094.1"/>
    </source>
</evidence>
<dbReference type="EMBL" id="BMKK01000009">
    <property type="protein sequence ID" value="GGD71094.1"/>
    <property type="molecule type" value="Genomic_DNA"/>
</dbReference>
<dbReference type="Proteomes" id="UP000609064">
    <property type="component" value="Unassembled WGS sequence"/>
</dbReference>